<evidence type="ECO:0000313" key="12">
    <source>
        <dbReference type="EMBL" id="BBO81379.1"/>
    </source>
</evidence>
<dbReference type="GO" id="GO:0042026">
    <property type="term" value="P:protein refolding"/>
    <property type="evidence" value="ECO:0007669"/>
    <property type="project" value="UniProtKB-ARBA"/>
</dbReference>
<evidence type="ECO:0000256" key="6">
    <source>
        <dbReference type="ARBA" id="ARBA00023186"/>
    </source>
</evidence>
<keyword evidence="6" id="KW-0143">Chaperone</keyword>
<dbReference type="PANTHER" id="PTHR47861:SF3">
    <property type="entry name" value="FKBP-TYPE PEPTIDYL-PROLYL CIS-TRANS ISOMERASE SLYD"/>
    <property type="match status" value="1"/>
</dbReference>
<accession>A0A5K7ZNU3</accession>
<comment type="function">
    <text evidence="8">Also involved in hydrogenase metallocenter assembly, probably by participating in the nickel insertion step. This function in hydrogenase biosynthesis requires chaperone activity and the presence of the metal-binding domain, but not PPIase activity.</text>
</comment>
<dbReference type="RefSeq" id="WP_155322107.1">
    <property type="nucleotide sequence ID" value="NZ_AP021876.1"/>
</dbReference>
<dbReference type="InterPro" id="IPR001179">
    <property type="entry name" value="PPIase_FKBP_dom"/>
</dbReference>
<comment type="similarity">
    <text evidence="3 10">Belongs to the FKBP-type PPIase family.</text>
</comment>
<dbReference type="KEGG" id="dov:DSCO28_19450"/>
<dbReference type="EMBL" id="AP021876">
    <property type="protein sequence ID" value="BBO81379.1"/>
    <property type="molecule type" value="Genomic_DNA"/>
</dbReference>
<dbReference type="GO" id="GO:0003755">
    <property type="term" value="F:peptidyl-prolyl cis-trans isomerase activity"/>
    <property type="evidence" value="ECO:0007669"/>
    <property type="project" value="UniProtKB-UniRule"/>
</dbReference>
<organism evidence="12 13">
    <name type="scientific">Desulfosarcina ovata subsp. sediminis</name>
    <dbReference type="NCBI Taxonomy" id="885957"/>
    <lineage>
        <taxon>Bacteria</taxon>
        <taxon>Pseudomonadati</taxon>
        <taxon>Thermodesulfobacteriota</taxon>
        <taxon>Desulfobacteria</taxon>
        <taxon>Desulfobacterales</taxon>
        <taxon>Desulfosarcinaceae</taxon>
        <taxon>Desulfosarcina</taxon>
    </lineage>
</organism>
<dbReference type="Pfam" id="PF00254">
    <property type="entry name" value="FKBP_C"/>
    <property type="match status" value="1"/>
</dbReference>
<evidence type="ECO:0000256" key="1">
    <source>
        <dbReference type="ARBA" id="ARBA00000971"/>
    </source>
</evidence>
<keyword evidence="5 9" id="KW-0697">Rotamase</keyword>
<dbReference type="SUPFAM" id="SSF54534">
    <property type="entry name" value="FKBP-like"/>
    <property type="match status" value="1"/>
</dbReference>
<dbReference type="Gene3D" id="3.10.50.40">
    <property type="match status" value="1"/>
</dbReference>
<evidence type="ECO:0000256" key="5">
    <source>
        <dbReference type="ARBA" id="ARBA00023110"/>
    </source>
</evidence>
<dbReference type="Proteomes" id="UP000425960">
    <property type="component" value="Chromosome"/>
</dbReference>
<sequence>MQKVESGLFVSVDYTGTLDSGEVFDSSEGRQPLEVQMGAGSVIPGFETALMGMSLNETKTVTLAPEEAYGHRDENRMHDFPKSEIPEGMTPEVGQTLMLSTPQGQQIPAKVDSIDDQKVVFDLNHPLAGQNLTFALTVVGISETASQQHAGCSNAQCGSCDCGGEGCG</sequence>
<keyword evidence="7 9" id="KW-0413">Isomerase</keyword>
<dbReference type="AlphaFoldDB" id="A0A5K7ZNU3"/>
<evidence type="ECO:0000256" key="2">
    <source>
        <dbReference type="ARBA" id="ARBA00004496"/>
    </source>
</evidence>
<evidence type="ECO:0000256" key="3">
    <source>
        <dbReference type="ARBA" id="ARBA00006577"/>
    </source>
</evidence>
<comment type="subcellular location">
    <subcellularLocation>
        <location evidence="2">Cytoplasm</location>
    </subcellularLocation>
</comment>
<proteinExistence type="inferred from homology"/>
<comment type="catalytic activity">
    <reaction evidence="1 9 10">
        <text>[protein]-peptidylproline (omega=180) = [protein]-peptidylproline (omega=0)</text>
        <dbReference type="Rhea" id="RHEA:16237"/>
        <dbReference type="Rhea" id="RHEA-COMP:10747"/>
        <dbReference type="Rhea" id="RHEA-COMP:10748"/>
        <dbReference type="ChEBI" id="CHEBI:83833"/>
        <dbReference type="ChEBI" id="CHEBI:83834"/>
        <dbReference type="EC" id="5.2.1.8"/>
    </reaction>
</comment>
<feature type="domain" description="PPIase FKBP-type" evidence="11">
    <location>
        <begin position="7"/>
        <end position="90"/>
    </location>
</feature>
<evidence type="ECO:0000256" key="8">
    <source>
        <dbReference type="ARBA" id="ARBA00037071"/>
    </source>
</evidence>
<evidence type="ECO:0000313" key="13">
    <source>
        <dbReference type="Proteomes" id="UP000425960"/>
    </source>
</evidence>
<evidence type="ECO:0000256" key="4">
    <source>
        <dbReference type="ARBA" id="ARBA00022490"/>
    </source>
</evidence>
<name>A0A5K7ZNU3_9BACT</name>
<protein>
    <recommendedName>
        <fullName evidence="10">Peptidyl-prolyl cis-trans isomerase</fullName>
        <ecNumber evidence="10">5.2.1.8</ecNumber>
    </recommendedName>
</protein>
<dbReference type="InterPro" id="IPR046357">
    <property type="entry name" value="PPIase_dom_sf"/>
</dbReference>
<gene>
    <name evidence="12" type="ORF">DSCO28_19450</name>
</gene>
<dbReference type="PANTHER" id="PTHR47861">
    <property type="entry name" value="FKBP-TYPE PEPTIDYL-PROLYL CIS-TRANS ISOMERASE SLYD"/>
    <property type="match status" value="1"/>
</dbReference>
<evidence type="ECO:0000256" key="9">
    <source>
        <dbReference type="PROSITE-ProRule" id="PRU00277"/>
    </source>
</evidence>
<keyword evidence="4" id="KW-0963">Cytoplasm</keyword>
<evidence type="ECO:0000256" key="7">
    <source>
        <dbReference type="ARBA" id="ARBA00023235"/>
    </source>
</evidence>
<reference evidence="12 13" key="1">
    <citation type="submission" date="2019-11" db="EMBL/GenBank/DDBJ databases">
        <title>Comparative genomics of hydrocarbon-degrading Desulfosarcina strains.</title>
        <authorList>
            <person name="Watanabe M."/>
            <person name="Kojima H."/>
            <person name="Fukui M."/>
        </authorList>
    </citation>
    <scope>NUCLEOTIDE SEQUENCE [LARGE SCALE GENOMIC DNA]</scope>
    <source>
        <strain evidence="12 13">28bB2T</strain>
    </source>
</reference>
<evidence type="ECO:0000259" key="11">
    <source>
        <dbReference type="PROSITE" id="PS50059"/>
    </source>
</evidence>
<dbReference type="PROSITE" id="PS50059">
    <property type="entry name" value="FKBP_PPIASE"/>
    <property type="match status" value="1"/>
</dbReference>
<dbReference type="EC" id="5.2.1.8" evidence="10"/>
<evidence type="ECO:0000256" key="10">
    <source>
        <dbReference type="RuleBase" id="RU003915"/>
    </source>
</evidence>
<dbReference type="GO" id="GO:0005737">
    <property type="term" value="C:cytoplasm"/>
    <property type="evidence" value="ECO:0007669"/>
    <property type="project" value="UniProtKB-SubCell"/>
</dbReference>